<evidence type="ECO:0000256" key="14">
    <source>
        <dbReference type="ARBA" id="ARBA00023136"/>
    </source>
</evidence>
<evidence type="ECO:0000256" key="10">
    <source>
        <dbReference type="ARBA" id="ARBA00022777"/>
    </source>
</evidence>
<dbReference type="CDD" id="cd00075">
    <property type="entry name" value="HATPase"/>
    <property type="match status" value="1"/>
</dbReference>
<dbReference type="InterPro" id="IPR005467">
    <property type="entry name" value="His_kinase_dom"/>
</dbReference>
<keyword evidence="9" id="KW-0547">Nucleotide-binding</keyword>
<accession>A0ABQ4TTB0</accession>
<protein>
    <recommendedName>
        <fullName evidence="3">histidine kinase</fullName>
        <ecNumber evidence="3">2.7.13.3</ecNumber>
    </recommendedName>
</protein>
<evidence type="ECO:0000256" key="12">
    <source>
        <dbReference type="ARBA" id="ARBA00022989"/>
    </source>
</evidence>
<gene>
    <name evidence="18" type="primary">sasA_1</name>
    <name evidence="18" type="ORF">MPOCJGCO_0516</name>
</gene>
<dbReference type="CDD" id="cd06225">
    <property type="entry name" value="HAMP"/>
    <property type="match status" value="1"/>
</dbReference>
<dbReference type="Pfam" id="PF00672">
    <property type="entry name" value="HAMP"/>
    <property type="match status" value="1"/>
</dbReference>
<keyword evidence="7" id="KW-0808">Transferase</keyword>
<dbReference type="InterPro" id="IPR003594">
    <property type="entry name" value="HATPase_dom"/>
</dbReference>
<name>A0ABQ4TTB0_9HYPH</name>
<evidence type="ECO:0000256" key="5">
    <source>
        <dbReference type="ARBA" id="ARBA00022519"/>
    </source>
</evidence>
<dbReference type="InterPro" id="IPR050980">
    <property type="entry name" value="2C_sensor_his_kinase"/>
</dbReference>
<dbReference type="Proteomes" id="UP001055057">
    <property type="component" value="Unassembled WGS sequence"/>
</dbReference>
<keyword evidence="8 15" id="KW-0812">Transmembrane</keyword>
<dbReference type="InterPro" id="IPR036890">
    <property type="entry name" value="HATPase_C_sf"/>
</dbReference>
<comment type="catalytic activity">
    <reaction evidence="1">
        <text>ATP + protein L-histidine = ADP + protein N-phospho-L-histidine.</text>
        <dbReference type="EC" id="2.7.13.3"/>
    </reaction>
</comment>
<keyword evidence="19" id="KW-1185">Reference proteome</keyword>
<comment type="subcellular location">
    <subcellularLocation>
        <location evidence="2">Cell inner membrane</location>
        <topology evidence="2">Multi-pass membrane protein</topology>
    </subcellularLocation>
</comment>
<dbReference type="PROSITE" id="PS50109">
    <property type="entry name" value="HIS_KIN"/>
    <property type="match status" value="1"/>
</dbReference>
<keyword evidence="10" id="KW-0418">Kinase</keyword>
<keyword evidence="14 15" id="KW-0472">Membrane</keyword>
<keyword evidence="11" id="KW-0067">ATP-binding</keyword>
<dbReference type="EC" id="2.7.13.3" evidence="3"/>
<evidence type="ECO:0000256" key="9">
    <source>
        <dbReference type="ARBA" id="ARBA00022741"/>
    </source>
</evidence>
<evidence type="ECO:0000256" key="7">
    <source>
        <dbReference type="ARBA" id="ARBA00022679"/>
    </source>
</evidence>
<dbReference type="Pfam" id="PF02518">
    <property type="entry name" value="HATPase_c"/>
    <property type="match status" value="1"/>
</dbReference>
<feature type="domain" description="HAMP" evidence="17">
    <location>
        <begin position="176"/>
        <end position="228"/>
    </location>
</feature>
<keyword evidence="12 15" id="KW-1133">Transmembrane helix</keyword>
<evidence type="ECO:0000313" key="19">
    <source>
        <dbReference type="Proteomes" id="UP001055057"/>
    </source>
</evidence>
<keyword evidence="4" id="KW-1003">Cell membrane</keyword>
<dbReference type="SUPFAM" id="SSF55874">
    <property type="entry name" value="ATPase domain of HSP90 chaperone/DNA topoisomerase II/histidine kinase"/>
    <property type="match status" value="1"/>
</dbReference>
<dbReference type="PROSITE" id="PS50885">
    <property type="entry name" value="HAMP"/>
    <property type="match status" value="1"/>
</dbReference>
<dbReference type="RefSeq" id="WP_238181066.1">
    <property type="nucleotide sequence ID" value="NZ_BPRB01000032.1"/>
</dbReference>
<keyword evidence="6" id="KW-0597">Phosphoprotein</keyword>
<evidence type="ECO:0000256" key="15">
    <source>
        <dbReference type="SAM" id="Phobius"/>
    </source>
</evidence>
<comment type="caution">
    <text evidence="18">The sequence shown here is derived from an EMBL/GenBank/DDBJ whole genome shotgun (WGS) entry which is preliminary data.</text>
</comment>
<evidence type="ECO:0000256" key="6">
    <source>
        <dbReference type="ARBA" id="ARBA00022553"/>
    </source>
</evidence>
<feature type="transmembrane region" description="Helical" evidence="15">
    <location>
        <begin position="155"/>
        <end position="175"/>
    </location>
</feature>
<dbReference type="InterPro" id="IPR003660">
    <property type="entry name" value="HAMP_dom"/>
</dbReference>
<evidence type="ECO:0000256" key="1">
    <source>
        <dbReference type="ARBA" id="ARBA00000085"/>
    </source>
</evidence>
<dbReference type="Gene3D" id="1.10.287.130">
    <property type="match status" value="1"/>
</dbReference>
<dbReference type="InterPro" id="IPR036097">
    <property type="entry name" value="HisK_dim/P_sf"/>
</dbReference>
<reference evidence="18" key="2">
    <citation type="submission" date="2021-08" db="EMBL/GenBank/DDBJ databases">
        <authorList>
            <person name="Tani A."/>
            <person name="Ola A."/>
            <person name="Ogura Y."/>
            <person name="Katsura K."/>
            <person name="Hayashi T."/>
        </authorList>
    </citation>
    <scope>NUCLEOTIDE SEQUENCE</scope>
    <source>
        <strain evidence="18">DSM 23632</strain>
    </source>
</reference>
<proteinExistence type="predicted"/>
<dbReference type="SMART" id="SM00388">
    <property type="entry name" value="HisKA"/>
    <property type="match status" value="1"/>
</dbReference>
<dbReference type="EMBL" id="BPRB01000032">
    <property type="protein sequence ID" value="GJE58435.1"/>
    <property type="molecule type" value="Genomic_DNA"/>
</dbReference>
<organism evidence="18 19">
    <name type="scientific">Methylobacterium trifolii</name>
    <dbReference type="NCBI Taxonomy" id="1003092"/>
    <lineage>
        <taxon>Bacteria</taxon>
        <taxon>Pseudomonadati</taxon>
        <taxon>Pseudomonadota</taxon>
        <taxon>Alphaproteobacteria</taxon>
        <taxon>Hyphomicrobiales</taxon>
        <taxon>Methylobacteriaceae</taxon>
        <taxon>Methylobacterium</taxon>
    </lineage>
</organism>
<evidence type="ECO:0000313" key="18">
    <source>
        <dbReference type="EMBL" id="GJE58435.1"/>
    </source>
</evidence>
<dbReference type="PRINTS" id="PR00344">
    <property type="entry name" value="BCTRLSENSOR"/>
</dbReference>
<evidence type="ECO:0000259" key="16">
    <source>
        <dbReference type="PROSITE" id="PS50109"/>
    </source>
</evidence>
<dbReference type="SUPFAM" id="SSF47384">
    <property type="entry name" value="Homodimeric domain of signal transducing histidine kinase"/>
    <property type="match status" value="1"/>
</dbReference>
<dbReference type="InterPro" id="IPR003661">
    <property type="entry name" value="HisK_dim/P_dom"/>
</dbReference>
<evidence type="ECO:0000256" key="4">
    <source>
        <dbReference type="ARBA" id="ARBA00022475"/>
    </source>
</evidence>
<evidence type="ECO:0000256" key="3">
    <source>
        <dbReference type="ARBA" id="ARBA00012438"/>
    </source>
</evidence>
<evidence type="ECO:0000256" key="8">
    <source>
        <dbReference type="ARBA" id="ARBA00022692"/>
    </source>
</evidence>
<dbReference type="SMART" id="SM00304">
    <property type="entry name" value="HAMP"/>
    <property type="match status" value="1"/>
</dbReference>
<dbReference type="PANTHER" id="PTHR44936:SF5">
    <property type="entry name" value="SENSOR HISTIDINE KINASE ENVZ"/>
    <property type="match status" value="1"/>
</dbReference>
<dbReference type="PANTHER" id="PTHR44936">
    <property type="entry name" value="SENSOR PROTEIN CREC"/>
    <property type="match status" value="1"/>
</dbReference>
<dbReference type="Gene3D" id="3.30.565.10">
    <property type="entry name" value="Histidine kinase-like ATPase, C-terminal domain"/>
    <property type="match status" value="1"/>
</dbReference>
<reference evidence="18" key="1">
    <citation type="journal article" date="2021" name="Front. Microbiol.">
        <title>Comprehensive Comparative Genomics and Phenotyping of Methylobacterium Species.</title>
        <authorList>
            <person name="Alessa O."/>
            <person name="Ogura Y."/>
            <person name="Fujitani Y."/>
            <person name="Takami H."/>
            <person name="Hayashi T."/>
            <person name="Sahin N."/>
            <person name="Tani A."/>
        </authorList>
    </citation>
    <scope>NUCLEOTIDE SEQUENCE</scope>
    <source>
        <strain evidence="18">DSM 23632</strain>
    </source>
</reference>
<evidence type="ECO:0000256" key="11">
    <source>
        <dbReference type="ARBA" id="ARBA00022840"/>
    </source>
</evidence>
<dbReference type="SMART" id="SM00387">
    <property type="entry name" value="HATPase_c"/>
    <property type="match status" value="1"/>
</dbReference>
<keyword evidence="13" id="KW-0902">Two-component regulatory system</keyword>
<evidence type="ECO:0000256" key="2">
    <source>
        <dbReference type="ARBA" id="ARBA00004429"/>
    </source>
</evidence>
<evidence type="ECO:0000256" key="13">
    <source>
        <dbReference type="ARBA" id="ARBA00023012"/>
    </source>
</evidence>
<evidence type="ECO:0000259" key="17">
    <source>
        <dbReference type="PROSITE" id="PS50885"/>
    </source>
</evidence>
<dbReference type="InterPro" id="IPR004358">
    <property type="entry name" value="Sig_transdc_His_kin-like_C"/>
</dbReference>
<keyword evidence="5" id="KW-0997">Cell inner membrane</keyword>
<sequence>MTARAPIWPRSLRGRLFLILSAGLLVAQALSFGTMVVERDQSARVVMLTTLQRDVGVAVALLNSVPADERLRWLPMLDRPTYRFELGAGLRGEEELSPRLRAIANQLRVALDPRFAARFDAVPGDGERLQGHLVLSDGAALTIDVRPAARPIASWLPLVLAGQLALVLGCAWLAVRLAVAPLSRFARAAEDLVPGRLAPRFPDEGPVEVVQAGKAFNAMQERIAGHLDERVRILAAISHDIQTPITRMRLRVETGPAGMEQEVLLRDLDTIQALVREGIAYARSGHDAIEEQVRLDLGAFLESIAFDYQDTGREVVVAHLPEVTALTRPKALRRILTNLIDNALRYAGAAELSAATTVSGIAIKVRDRGPGIPADQLDNVLLPFVRLEGSRNRETGGTGLGLSIADELAAALGGTLSLRNCHGGGLEATVTLPDARLIESA</sequence>
<feature type="domain" description="Histidine kinase" evidence="16">
    <location>
        <begin position="236"/>
        <end position="436"/>
    </location>
</feature>